<feature type="region of interest" description="Disordered" evidence="1">
    <location>
        <begin position="16"/>
        <end position="45"/>
    </location>
</feature>
<evidence type="ECO:0000313" key="2">
    <source>
        <dbReference type="EMBL" id="MFF4775842.1"/>
    </source>
</evidence>
<sequence length="85" mass="9660">MDYIPHRVLVGLHQLGDHRDPVPAGRRQQHHRASEAHRTGAAPAHDLLQLLRPPNPERFTLLDAHRRDRLGSVLRGTDMRLDLTG</sequence>
<name>A0ABW6V938_MICFU</name>
<dbReference type="RefSeq" id="WP_387344164.1">
    <property type="nucleotide sequence ID" value="NZ_JBIAXI010000014.1"/>
</dbReference>
<protein>
    <submittedName>
        <fullName evidence="2">Uncharacterized protein</fullName>
    </submittedName>
</protein>
<accession>A0ABW6V938</accession>
<dbReference type="Proteomes" id="UP001602119">
    <property type="component" value="Unassembled WGS sequence"/>
</dbReference>
<comment type="caution">
    <text evidence="2">The sequence shown here is derived from an EMBL/GenBank/DDBJ whole genome shotgun (WGS) entry which is preliminary data.</text>
</comment>
<keyword evidence="3" id="KW-1185">Reference proteome</keyword>
<gene>
    <name evidence="2" type="ORF">ACFY05_23605</name>
</gene>
<reference evidence="2 3" key="1">
    <citation type="submission" date="2024-10" db="EMBL/GenBank/DDBJ databases">
        <title>The Natural Products Discovery Center: Release of the First 8490 Sequenced Strains for Exploring Actinobacteria Biosynthetic Diversity.</title>
        <authorList>
            <person name="Kalkreuter E."/>
            <person name="Kautsar S.A."/>
            <person name="Yang D."/>
            <person name="Bader C.D."/>
            <person name="Teijaro C.N."/>
            <person name="Fluegel L."/>
            <person name="Davis C.M."/>
            <person name="Simpson J.R."/>
            <person name="Lauterbach L."/>
            <person name="Steele A.D."/>
            <person name="Gui C."/>
            <person name="Meng S."/>
            <person name="Li G."/>
            <person name="Viehrig K."/>
            <person name="Ye F."/>
            <person name="Su P."/>
            <person name="Kiefer A.F."/>
            <person name="Nichols A."/>
            <person name="Cepeda A.J."/>
            <person name="Yan W."/>
            <person name="Fan B."/>
            <person name="Jiang Y."/>
            <person name="Adhikari A."/>
            <person name="Zheng C.-J."/>
            <person name="Schuster L."/>
            <person name="Cowan T.M."/>
            <person name="Smanski M.J."/>
            <person name="Chevrette M.G."/>
            <person name="De Carvalho L.P.S."/>
            <person name="Shen B."/>
        </authorList>
    </citation>
    <scope>NUCLEOTIDE SEQUENCE [LARGE SCALE GENOMIC DNA]</scope>
    <source>
        <strain evidence="2 3">NPDC001281</strain>
    </source>
</reference>
<evidence type="ECO:0000256" key="1">
    <source>
        <dbReference type="SAM" id="MobiDB-lite"/>
    </source>
</evidence>
<proteinExistence type="predicted"/>
<evidence type="ECO:0000313" key="3">
    <source>
        <dbReference type="Proteomes" id="UP001602119"/>
    </source>
</evidence>
<dbReference type="EMBL" id="JBIAXI010000014">
    <property type="protein sequence ID" value="MFF4775842.1"/>
    <property type="molecule type" value="Genomic_DNA"/>
</dbReference>
<organism evidence="2 3">
    <name type="scientific">Microtetraspora fusca</name>
    <dbReference type="NCBI Taxonomy" id="1997"/>
    <lineage>
        <taxon>Bacteria</taxon>
        <taxon>Bacillati</taxon>
        <taxon>Actinomycetota</taxon>
        <taxon>Actinomycetes</taxon>
        <taxon>Streptosporangiales</taxon>
        <taxon>Streptosporangiaceae</taxon>
        <taxon>Microtetraspora</taxon>
    </lineage>
</organism>